<keyword evidence="2 9" id="KW-0031">Aminopeptidase</keyword>
<dbReference type="RefSeq" id="WP_046558634.1">
    <property type="nucleotide sequence ID" value="NZ_LAHO01000016.1"/>
</dbReference>
<organism evidence="9 10">
    <name type="scientific">Arsukibacterium ikkense</name>
    <dbReference type="NCBI Taxonomy" id="336831"/>
    <lineage>
        <taxon>Bacteria</taxon>
        <taxon>Pseudomonadati</taxon>
        <taxon>Pseudomonadota</taxon>
        <taxon>Gammaproteobacteria</taxon>
        <taxon>Chromatiales</taxon>
        <taxon>Chromatiaceae</taxon>
        <taxon>Arsukibacterium</taxon>
    </lineage>
</organism>
<dbReference type="STRING" id="336831.WG68_15490"/>
<dbReference type="GO" id="GO:0006508">
    <property type="term" value="P:proteolysis"/>
    <property type="evidence" value="ECO:0007669"/>
    <property type="project" value="UniProtKB-KW"/>
</dbReference>
<dbReference type="PANTHER" id="PTHR11963:SF20">
    <property type="entry name" value="PEPTIDASE B"/>
    <property type="match status" value="1"/>
</dbReference>
<evidence type="ECO:0000256" key="3">
    <source>
        <dbReference type="ARBA" id="ARBA00022490"/>
    </source>
</evidence>
<name>A0A0M2V1E2_9GAMM</name>
<dbReference type="NCBIfam" id="NF003450">
    <property type="entry name" value="PRK05015.1"/>
    <property type="match status" value="1"/>
</dbReference>
<dbReference type="Proteomes" id="UP000034228">
    <property type="component" value="Unassembled WGS sequence"/>
</dbReference>
<feature type="domain" description="Cytosol aminopeptidase" evidence="8">
    <location>
        <begin position="279"/>
        <end position="286"/>
    </location>
</feature>
<dbReference type="Pfam" id="PF00883">
    <property type="entry name" value="Peptidase_M17"/>
    <property type="match status" value="1"/>
</dbReference>
<dbReference type="Pfam" id="PF12404">
    <property type="entry name" value="DUF3663"/>
    <property type="match status" value="1"/>
</dbReference>
<keyword evidence="7" id="KW-0464">Manganese</keyword>
<keyword evidence="6 9" id="KW-0378">Hydrolase</keyword>
<dbReference type="InterPro" id="IPR011356">
    <property type="entry name" value="Leucine_aapep/pepB"/>
</dbReference>
<evidence type="ECO:0000256" key="1">
    <source>
        <dbReference type="ARBA" id="ARBA00009528"/>
    </source>
</evidence>
<protein>
    <submittedName>
        <fullName evidence="9">Aminopeptidase B</fullName>
        <ecNumber evidence="9">3.4.11.23</ecNumber>
    </submittedName>
</protein>
<accession>A0A0M2V1E2</accession>
<dbReference type="SUPFAM" id="SSF53187">
    <property type="entry name" value="Zn-dependent exopeptidases"/>
    <property type="match status" value="1"/>
</dbReference>
<dbReference type="EMBL" id="LAHO01000016">
    <property type="protein sequence ID" value="KKO44456.1"/>
    <property type="molecule type" value="Genomic_DNA"/>
</dbReference>
<dbReference type="InterPro" id="IPR047620">
    <property type="entry name" value="M17_PepB-like_N"/>
</dbReference>
<keyword evidence="5" id="KW-0479">Metal-binding</keyword>
<dbReference type="Gene3D" id="3.40.630.10">
    <property type="entry name" value="Zn peptidases"/>
    <property type="match status" value="1"/>
</dbReference>
<dbReference type="GO" id="GO:0070006">
    <property type="term" value="F:metalloaminopeptidase activity"/>
    <property type="evidence" value="ECO:0007669"/>
    <property type="project" value="InterPro"/>
</dbReference>
<dbReference type="OrthoDB" id="9809354at2"/>
<sequence length="438" mass="45851">MSNATAEIVQISIATAKAAAKWGNNALISPTALGYQIHLSANEPLRSMQKAGRSLDNLGICQLQLAGSGWSKDLQWAFYQGFCNAKRHDGVAFNNEQGAAEQLVQLAQCFSFAKKMINETPEVLSPLALAEQAETFIRTIAPEGTVSSELISAEELANAGWHGIYQVGRGSSRPPALLVLDFNPGKDNSQSVAAALVGKGITFDSGGYSIKPTEGMATMKCDMGGAATVTAALALAILQGLNQRVKLILCCAENLISGHAYKLGDIITYKNGTTVEIVNTDAEGRLVLADGLMCASETKAPLIIDAATLTGAAMVAVGGEYNALFALDQPLATRALQYAANEQEATWQLPLQKWHQQQCPSPYADTANSRPVKGGGAGGASNAAGFLSRFVPNDGKGWLHFDLAAAFNNSANGYWAAGATGQGIRSIAAILLAETAAS</sequence>
<evidence type="ECO:0000313" key="10">
    <source>
        <dbReference type="Proteomes" id="UP000034228"/>
    </source>
</evidence>
<evidence type="ECO:0000259" key="8">
    <source>
        <dbReference type="PROSITE" id="PS00631"/>
    </source>
</evidence>
<evidence type="ECO:0000256" key="4">
    <source>
        <dbReference type="ARBA" id="ARBA00022670"/>
    </source>
</evidence>
<comment type="similarity">
    <text evidence="1">Belongs to the peptidase M17 family.</text>
</comment>
<keyword evidence="3" id="KW-0963">Cytoplasm</keyword>
<dbReference type="PROSITE" id="PS00631">
    <property type="entry name" value="CYTOSOL_AP"/>
    <property type="match status" value="1"/>
</dbReference>
<evidence type="ECO:0000256" key="5">
    <source>
        <dbReference type="ARBA" id="ARBA00022723"/>
    </source>
</evidence>
<dbReference type="InterPro" id="IPR008330">
    <property type="entry name" value="Pept_M17_PepB"/>
</dbReference>
<reference evidence="9 10" key="1">
    <citation type="submission" date="2015-03" db="EMBL/GenBank/DDBJ databases">
        <title>Draft genome sequences of two protease-producing strains of Arsukibacterium isolated from two cold and alkaline environments.</title>
        <authorList>
            <person name="Lylloff J.E."/>
            <person name="Skov L.B."/>
            <person name="Jepsen M."/>
            <person name="Hallin P.F."/>
            <person name="Sorensen S.J."/>
            <person name="Stougaard P."/>
            <person name="Glaring M.A."/>
        </authorList>
    </citation>
    <scope>NUCLEOTIDE SEQUENCE [LARGE SCALE GENOMIC DNA]</scope>
    <source>
        <strain evidence="9 10">GCM72</strain>
    </source>
</reference>
<comment type="caution">
    <text evidence="9">The sequence shown here is derived from an EMBL/GenBank/DDBJ whole genome shotgun (WGS) entry which is preliminary data.</text>
</comment>
<dbReference type="PANTHER" id="PTHR11963">
    <property type="entry name" value="LEUCINE AMINOPEPTIDASE-RELATED"/>
    <property type="match status" value="1"/>
</dbReference>
<dbReference type="InterPro" id="IPR000819">
    <property type="entry name" value="Peptidase_M17_C"/>
</dbReference>
<dbReference type="GO" id="GO:0030145">
    <property type="term" value="F:manganese ion binding"/>
    <property type="evidence" value="ECO:0007669"/>
    <property type="project" value="InterPro"/>
</dbReference>
<evidence type="ECO:0000256" key="6">
    <source>
        <dbReference type="ARBA" id="ARBA00022801"/>
    </source>
</evidence>
<dbReference type="PRINTS" id="PR00481">
    <property type="entry name" value="LAMNOPPTDASE"/>
</dbReference>
<dbReference type="PATRIC" id="fig|336831.14.peg.61"/>
<dbReference type="GO" id="GO:0005737">
    <property type="term" value="C:cytoplasm"/>
    <property type="evidence" value="ECO:0007669"/>
    <property type="project" value="InterPro"/>
</dbReference>
<dbReference type="EC" id="3.4.11.23" evidence="9"/>
<evidence type="ECO:0000256" key="2">
    <source>
        <dbReference type="ARBA" id="ARBA00022438"/>
    </source>
</evidence>
<keyword evidence="10" id="KW-1185">Reference proteome</keyword>
<keyword evidence="4" id="KW-0645">Protease</keyword>
<evidence type="ECO:0000313" key="9">
    <source>
        <dbReference type="EMBL" id="KKO44456.1"/>
    </source>
</evidence>
<proteinExistence type="inferred from homology"/>
<gene>
    <name evidence="9" type="ORF">WG68_15490</name>
</gene>
<dbReference type="PIRSF" id="PIRSF036388">
    <property type="entry name" value="Ctsl_amnpptdse_B"/>
    <property type="match status" value="1"/>
</dbReference>
<evidence type="ECO:0000256" key="7">
    <source>
        <dbReference type="ARBA" id="ARBA00023211"/>
    </source>
</evidence>
<dbReference type="AlphaFoldDB" id="A0A0M2V1E2"/>